<dbReference type="EMBL" id="CP016268">
    <property type="protein sequence ID" value="ANO50883.1"/>
    <property type="molecule type" value="Genomic_DNA"/>
</dbReference>
<accession>A0A193LEJ2</accession>
<evidence type="ECO:0000256" key="2">
    <source>
        <dbReference type="SAM" id="MobiDB-lite"/>
    </source>
</evidence>
<evidence type="ECO:0000313" key="5">
    <source>
        <dbReference type="EMBL" id="ANO50883.1"/>
    </source>
</evidence>
<dbReference type="InterPro" id="IPR036779">
    <property type="entry name" value="LysM_dom_sf"/>
</dbReference>
<feature type="coiled-coil region" evidence="1">
    <location>
        <begin position="540"/>
        <end position="567"/>
    </location>
</feature>
<evidence type="ECO:0000256" key="3">
    <source>
        <dbReference type="SAM" id="Phobius"/>
    </source>
</evidence>
<evidence type="ECO:0000313" key="6">
    <source>
        <dbReference type="Proteomes" id="UP000092695"/>
    </source>
</evidence>
<feature type="region of interest" description="Disordered" evidence="2">
    <location>
        <begin position="583"/>
        <end position="612"/>
    </location>
</feature>
<keyword evidence="3" id="KW-1133">Transmembrane helix</keyword>
<feature type="compositionally biased region" description="Low complexity" evidence="2">
    <location>
        <begin position="113"/>
        <end position="128"/>
    </location>
</feature>
<keyword evidence="3" id="KW-0812">Transmembrane</keyword>
<dbReference type="Gene3D" id="3.10.350.10">
    <property type="entry name" value="LysM domain"/>
    <property type="match status" value="1"/>
</dbReference>
<feature type="domain" description="LysM" evidence="4">
    <location>
        <begin position="154"/>
        <end position="209"/>
    </location>
</feature>
<dbReference type="Proteomes" id="UP000092695">
    <property type="component" value="Chromosome"/>
</dbReference>
<proteinExistence type="predicted"/>
<dbReference type="Pfam" id="PF25800">
    <property type="entry name" value="FimV_N"/>
    <property type="match status" value="1"/>
</dbReference>
<reference evidence="5 6" key="1">
    <citation type="submission" date="2016-06" db="EMBL/GenBank/DDBJ databases">
        <title>Complete genome sequence of a deep-branching marine Gamma Proteobacterium Woeseia oceani type strain XK5.</title>
        <authorList>
            <person name="Mu D."/>
            <person name="Du Z."/>
        </authorList>
    </citation>
    <scope>NUCLEOTIDE SEQUENCE [LARGE SCALE GENOMIC DNA]</scope>
    <source>
        <strain evidence="5 6">XK5</strain>
    </source>
</reference>
<protein>
    <recommendedName>
        <fullName evidence="4">LysM domain-containing protein</fullName>
    </recommendedName>
</protein>
<dbReference type="PROSITE" id="PS51782">
    <property type="entry name" value="LYSM"/>
    <property type="match status" value="1"/>
</dbReference>
<dbReference type="CDD" id="cd00118">
    <property type="entry name" value="LysM"/>
    <property type="match status" value="1"/>
</dbReference>
<name>A0A193LEJ2_9GAMM</name>
<dbReference type="STRING" id="1548547.BA177_06385"/>
<keyword evidence="1" id="KW-0175">Coiled coil</keyword>
<dbReference type="KEGG" id="woc:BA177_06385"/>
<sequence length="642" mass="68816">MAVELGEIQLESALGQPLRASIAYALAPNERINEQCVYLRSGVPMAGVPEITRAIVSLNGQRILLRGNTALREPMMSLQLAIDCPYTARLSREYVLLLNPPSTVEQSSADARPIASNPAGSSPAPAIRPATATRRSLAAPATRRTSAPAVVAGDRYNVQPGDTLSGIVARIENRKLRLWDSVDAIYAANPEAFLDNNIDRLIAGSTLLIPTSVVDVATPSVPAVQAAATQPTTARAYRGVLEGTATPPAAATTRLPEASNTPTAAQPALAATPAAAETPPVADSAVTVSETQTNVAPTVADTRENVAPTVSIPDTRIVQRQPIPAPVAVTTADDSAQSWLVWLGVAGVGMFLGLLLFGRRLRERFGHVPDMEETQINESLLNRRSSDRGEESAYDELGLTDATPRSADYQLDADLGDGKGFDSSDDIDVALDYNFAASGDYGTELDLTVGESESNNDELPTDVMEKQNSATDTMEYSETGYDMSMVVDVSKQKFESSATTRDLQAIQVEPVNSTQVKPGPLDLTTEFDHRILEQDYEDELTATQILNNEIEQAARELQARLSEFNEDPNSVSMAEDLEGTAEITAEMPARRTADNDSPETAQEAGLDDSMTALLPERGDDEFDLEIDMDMDTAVHNRKSNAG</sequence>
<feature type="region of interest" description="Disordered" evidence="2">
    <location>
        <begin position="376"/>
        <end position="401"/>
    </location>
</feature>
<keyword evidence="3" id="KW-0472">Membrane</keyword>
<dbReference type="InterPro" id="IPR057840">
    <property type="entry name" value="FimV_N"/>
</dbReference>
<feature type="transmembrane region" description="Helical" evidence="3">
    <location>
        <begin position="339"/>
        <end position="357"/>
    </location>
</feature>
<feature type="region of interest" description="Disordered" evidence="2">
    <location>
        <begin position="105"/>
        <end position="128"/>
    </location>
</feature>
<organism evidence="5 6">
    <name type="scientific">Woeseia oceani</name>
    <dbReference type="NCBI Taxonomy" id="1548547"/>
    <lineage>
        <taxon>Bacteria</taxon>
        <taxon>Pseudomonadati</taxon>
        <taxon>Pseudomonadota</taxon>
        <taxon>Gammaproteobacteria</taxon>
        <taxon>Woeseiales</taxon>
        <taxon>Woeseiaceae</taxon>
        <taxon>Woeseia</taxon>
    </lineage>
</organism>
<dbReference type="AlphaFoldDB" id="A0A193LEJ2"/>
<evidence type="ECO:0000259" key="4">
    <source>
        <dbReference type="PROSITE" id="PS51782"/>
    </source>
</evidence>
<dbReference type="InterPro" id="IPR018392">
    <property type="entry name" value="LysM"/>
</dbReference>
<keyword evidence="6" id="KW-1185">Reference proteome</keyword>
<gene>
    <name evidence="5" type="ORF">BA177_06385</name>
</gene>
<evidence type="ECO:0000256" key="1">
    <source>
        <dbReference type="SAM" id="Coils"/>
    </source>
</evidence>